<name>A0AAN9I9V1_CLITE</name>
<keyword evidence="1" id="KW-1133">Transmembrane helix</keyword>
<dbReference type="AlphaFoldDB" id="A0AAN9I9V1"/>
<keyword evidence="1" id="KW-0812">Transmembrane</keyword>
<proteinExistence type="predicted"/>
<dbReference type="Proteomes" id="UP001359559">
    <property type="component" value="Unassembled WGS sequence"/>
</dbReference>
<keyword evidence="1" id="KW-0472">Membrane</keyword>
<keyword evidence="3" id="KW-1185">Reference proteome</keyword>
<sequence>MYSIVSLLCAIIVYKLTSILIIETALATNYLDKANRKRKFAFDVDSNIDPTSFPIQCVCWRLNTWIQEARQF</sequence>
<feature type="transmembrane region" description="Helical" evidence="1">
    <location>
        <begin position="12"/>
        <end position="31"/>
    </location>
</feature>
<gene>
    <name evidence="2" type="ORF">RJT34_32797</name>
</gene>
<reference evidence="2 3" key="1">
    <citation type="submission" date="2024-01" db="EMBL/GenBank/DDBJ databases">
        <title>The genomes of 5 underutilized Papilionoideae crops provide insights into root nodulation and disease resistance.</title>
        <authorList>
            <person name="Yuan L."/>
        </authorList>
    </citation>
    <scope>NUCLEOTIDE SEQUENCE [LARGE SCALE GENOMIC DNA]</scope>
    <source>
        <strain evidence="2">LY-2023</strain>
        <tissue evidence="2">Leaf</tissue>
    </source>
</reference>
<evidence type="ECO:0000256" key="1">
    <source>
        <dbReference type="SAM" id="Phobius"/>
    </source>
</evidence>
<organism evidence="2 3">
    <name type="scientific">Clitoria ternatea</name>
    <name type="common">Butterfly pea</name>
    <dbReference type="NCBI Taxonomy" id="43366"/>
    <lineage>
        <taxon>Eukaryota</taxon>
        <taxon>Viridiplantae</taxon>
        <taxon>Streptophyta</taxon>
        <taxon>Embryophyta</taxon>
        <taxon>Tracheophyta</taxon>
        <taxon>Spermatophyta</taxon>
        <taxon>Magnoliopsida</taxon>
        <taxon>eudicotyledons</taxon>
        <taxon>Gunneridae</taxon>
        <taxon>Pentapetalae</taxon>
        <taxon>rosids</taxon>
        <taxon>fabids</taxon>
        <taxon>Fabales</taxon>
        <taxon>Fabaceae</taxon>
        <taxon>Papilionoideae</taxon>
        <taxon>50 kb inversion clade</taxon>
        <taxon>NPAAA clade</taxon>
        <taxon>indigoferoid/millettioid clade</taxon>
        <taxon>Phaseoleae</taxon>
        <taxon>Clitoria</taxon>
    </lineage>
</organism>
<accession>A0AAN9I9V1</accession>
<dbReference type="EMBL" id="JAYKXN010000008">
    <property type="protein sequence ID" value="KAK7265181.1"/>
    <property type="molecule type" value="Genomic_DNA"/>
</dbReference>
<evidence type="ECO:0000313" key="3">
    <source>
        <dbReference type="Proteomes" id="UP001359559"/>
    </source>
</evidence>
<evidence type="ECO:0000313" key="2">
    <source>
        <dbReference type="EMBL" id="KAK7265181.1"/>
    </source>
</evidence>
<protein>
    <submittedName>
        <fullName evidence="2">Uncharacterized protein</fullName>
    </submittedName>
</protein>
<comment type="caution">
    <text evidence="2">The sequence shown here is derived from an EMBL/GenBank/DDBJ whole genome shotgun (WGS) entry which is preliminary data.</text>
</comment>